<accession>A0A6J4LFD8</accession>
<dbReference type="EMBL" id="CADCTV010000450">
    <property type="protein sequence ID" value="CAA9331249.1"/>
    <property type="molecule type" value="Genomic_DNA"/>
</dbReference>
<organism evidence="1">
    <name type="scientific">uncultured Gemmatimonadota bacterium</name>
    <dbReference type="NCBI Taxonomy" id="203437"/>
    <lineage>
        <taxon>Bacteria</taxon>
        <taxon>Pseudomonadati</taxon>
        <taxon>Gemmatimonadota</taxon>
        <taxon>environmental samples</taxon>
    </lineage>
</organism>
<name>A0A6J4LFD8_9BACT</name>
<evidence type="ECO:0000313" key="1">
    <source>
        <dbReference type="EMBL" id="CAA9331249.1"/>
    </source>
</evidence>
<protein>
    <submittedName>
        <fullName evidence="1">Uncharacterized protein</fullName>
    </submittedName>
</protein>
<dbReference type="AlphaFoldDB" id="A0A6J4LFD8"/>
<sequence length="102" mass="10319">MNPAEEWIRGRLGGAPPALLDAMVAVLPADAALPVPDALAAAALALYARLHGEGREEALPLLAADALFTHALEAQAEADPDGLAALADRMGAAGALGWMMPA</sequence>
<reference evidence="1" key="1">
    <citation type="submission" date="2020-02" db="EMBL/GenBank/DDBJ databases">
        <authorList>
            <person name="Meier V. D."/>
        </authorList>
    </citation>
    <scope>NUCLEOTIDE SEQUENCE</scope>
    <source>
        <strain evidence="1">AVDCRST_MAG89</strain>
    </source>
</reference>
<proteinExistence type="predicted"/>
<gene>
    <name evidence="1" type="ORF">AVDCRST_MAG89-2134</name>
</gene>